<dbReference type="STRING" id="1802397.A3J43_00280"/>
<proteinExistence type="predicted"/>
<keyword evidence="1" id="KW-1133">Transmembrane helix</keyword>
<accession>A0A1F7UJD2</accession>
<keyword evidence="1" id="KW-0472">Membrane</keyword>
<protein>
    <recommendedName>
        <fullName evidence="4">TrbC/VIRB2 family protein</fullName>
    </recommendedName>
</protein>
<dbReference type="AlphaFoldDB" id="A0A1F7UJD2"/>
<sequence>MSKSHYPIQSKISLSNIGYWSLVIGHFLILPLPLFAEDCTEKICDPIKAKSIVAIVGFFIKTIIPLSGAVALLMLIVGAIYWIISAGESEQVQKGKDTVVWALVGAVVILGSYVALSFIFKALTVGVPGYSPDG</sequence>
<feature type="transmembrane region" description="Helical" evidence="1">
    <location>
        <begin position="17"/>
        <end position="35"/>
    </location>
</feature>
<evidence type="ECO:0000313" key="3">
    <source>
        <dbReference type="Proteomes" id="UP000176604"/>
    </source>
</evidence>
<name>A0A1F7UJD2_9BACT</name>
<gene>
    <name evidence="2" type="ORF">A3J43_00280</name>
</gene>
<keyword evidence="1" id="KW-0812">Transmembrane</keyword>
<comment type="caution">
    <text evidence="2">The sequence shown here is derived from an EMBL/GenBank/DDBJ whole genome shotgun (WGS) entry which is preliminary data.</text>
</comment>
<evidence type="ECO:0000256" key="1">
    <source>
        <dbReference type="SAM" id="Phobius"/>
    </source>
</evidence>
<feature type="transmembrane region" description="Helical" evidence="1">
    <location>
        <begin position="99"/>
        <end position="120"/>
    </location>
</feature>
<dbReference type="InterPro" id="IPR043993">
    <property type="entry name" value="T4SS_pilin"/>
</dbReference>
<evidence type="ECO:0008006" key="4">
    <source>
        <dbReference type="Google" id="ProtNLM"/>
    </source>
</evidence>
<dbReference type="Pfam" id="PF18895">
    <property type="entry name" value="T4SS_pilin"/>
    <property type="match status" value="1"/>
</dbReference>
<feature type="transmembrane region" description="Helical" evidence="1">
    <location>
        <begin position="70"/>
        <end position="87"/>
    </location>
</feature>
<dbReference type="Proteomes" id="UP000176604">
    <property type="component" value="Unassembled WGS sequence"/>
</dbReference>
<reference evidence="2 3" key="1">
    <citation type="journal article" date="2016" name="Nat. Commun.">
        <title>Thousands of microbial genomes shed light on interconnected biogeochemical processes in an aquifer system.</title>
        <authorList>
            <person name="Anantharaman K."/>
            <person name="Brown C.T."/>
            <person name="Hug L.A."/>
            <person name="Sharon I."/>
            <person name="Castelle C.J."/>
            <person name="Probst A.J."/>
            <person name="Thomas B.C."/>
            <person name="Singh A."/>
            <person name="Wilkins M.J."/>
            <person name="Karaoz U."/>
            <person name="Brodie E.L."/>
            <person name="Williams K.H."/>
            <person name="Hubbard S.S."/>
            <person name="Banfield J.F."/>
        </authorList>
    </citation>
    <scope>NUCLEOTIDE SEQUENCE [LARGE SCALE GENOMIC DNA]</scope>
</reference>
<dbReference type="EMBL" id="MGEF01000050">
    <property type="protein sequence ID" value="OGL77844.1"/>
    <property type="molecule type" value="Genomic_DNA"/>
</dbReference>
<evidence type="ECO:0000313" key="2">
    <source>
        <dbReference type="EMBL" id="OGL77844.1"/>
    </source>
</evidence>
<organism evidence="2 3">
    <name type="scientific">Candidatus Uhrbacteria bacterium RIFCSPHIGHO2_12_FULL_54_23</name>
    <dbReference type="NCBI Taxonomy" id="1802397"/>
    <lineage>
        <taxon>Bacteria</taxon>
        <taxon>Candidatus Uhriibacteriota</taxon>
    </lineage>
</organism>